<evidence type="ECO:0000313" key="4">
    <source>
        <dbReference type="Proteomes" id="UP000660729"/>
    </source>
</evidence>
<feature type="region of interest" description="Disordered" evidence="2">
    <location>
        <begin position="1"/>
        <end position="120"/>
    </location>
</feature>
<dbReference type="Proteomes" id="UP000660729">
    <property type="component" value="Unassembled WGS sequence"/>
</dbReference>
<gene>
    <name evidence="3" type="ORF">HII31_01881</name>
</gene>
<feature type="compositionally biased region" description="Low complexity" evidence="2">
    <location>
        <begin position="86"/>
        <end position="97"/>
    </location>
</feature>
<evidence type="ECO:0000313" key="3">
    <source>
        <dbReference type="EMBL" id="KAF7196963.1"/>
    </source>
</evidence>
<organism evidence="3 4">
    <name type="scientific">Pseudocercospora fuligena</name>
    <dbReference type="NCBI Taxonomy" id="685502"/>
    <lineage>
        <taxon>Eukaryota</taxon>
        <taxon>Fungi</taxon>
        <taxon>Dikarya</taxon>
        <taxon>Ascomycota</taxon>
        <taxon>Pezizomycotina</taxon>
        <taxon>Dothideomycetes</taxon>
        <taxon>Dothideomycetidae</taxon>
        <taxon>Mycosphaerellales</taxon>
        <taxon>Mycosphaerellaceae</taxon>
        <taxon>Pseudocercospora</taxon>
    </lineage>
</organism>
<dbReference type="AlphaFoldDB" id="A0A8H6VLN2"/>
<comment type="similarity">
    <text evidence="1">Belongs to the gemin-2 family.</text>
</comment>
<evidence type="ECO:0000256" key="1">
    <source>
        <dbReference type="ARBA" id="ARBA00025758"/>
    </source>
</evidence>
<evidence type="ECO:0000256" key="2">
    <source>
        <dbReference type="SAM" id="MobiDB-lite"/>
    </source>
</evidence>
<protein>
    <submittedName>
        <fullName evidence="3">Uncharacterized protein</fullName>
    </submittedName>
</protein>
<sequence>MPKRRRERDRPKAGPESAYNPNKRVLLSYGSDDDEPEETTEKQQDAVVEAELEGRNIANYQMTEYPESDGEVGLGAQSEPVEHTETGLATAEAAEGEALGKEEETTSQPPEGWKNDARKNHETNQYMAVGMENEDDGYDSTTDEAMAYLRTVKNERQAMPEILSALRPKVVQPDEVEPDPEEDLDEDDYMVEDGTYIGRPDTPVDTAEDDTLDAQRVFTESLKDRFFIQRDQLHTLPSAEKVAALGEHHPISFPQGNNKAYAEWHRLLSSKPPKAAQLQSLDQDSVFNLLSLLQKTYLVKGRNLRNVTSAWIWSLLARLDDVGSMSNDQVYPLRELGKKAIFLQLHFSNPEAAAQLETLQQGEAAGHEANGGAEISTQYDTDGVATKATERPSSSHSDQSRTFHAVASENTLATLDMILVVIGEIFGQRDLLEFRQPWSKIAPAEAAVAD</sequence>
<keyword evidence="4" id="KW-1185">Reference proteome</keyword>
<dbReference type="EMBL" id="JABCIY010000022">
    <property type="protein sequence ID" value="KAF7196963.1"/>
    <property type="molecule type" value="Genomic_DNA"/>
</dbReference>
<dbReference type="PANTHER" id="PTHR12794">
    <property type="entry name" value="GEMIN2"/>
    <property type="match status" value="1"/>
</dbReference>
<dbReference type="GO" id="GO:0005634">
    <property type="term" value="C:nucleus"/>
    <property type="evidence" value="ECO:0007669"/>
    <property type="project" value="TreeGrafter"/>
</dbReference>
<dbReference type="Pfam" id="PF04938">
    <property type="entry name" value="SIP1"/>
    <property type="match status" value="1"/>
</dbReference>
<reference evidence="3" key="1">
    <citation type="submission" date="2020-04" db="EMBL/GenBank/DDBJ databases">
        <title>Draft genome resource of the tomato pathogen Pseudocercospora fuligena.</title>
        <authorList>
            <person name="Zaccaron A."/>
        </authorList>
    </citation>
    <scope>NUCLEOTIDE SEQUENCE</scope>
    <source>
        <strain evidence="3">PF001</strain>
    </source>
</reference>
<dbReference type="Gene3D" id="1.20.58.1070">
    <property type="match status" value="1"/>
</dbReference>
<proteinExistence type="inferred from homology"/>
<accession>A0A8H6VLN2</accession>
<feature type="compositionally biased region" description="Polar residues" evidence="2">
    <location>
        <begin position="391"/>
        <end position="402"/>
    </location>
</feature>
<dbReference type="GO" id="GO:0000387">
    <property type="term" value="P:spliceosomal snRNP assembly"/>
    <property type="evidence" value="ECO:0007669"/>
    <property type="project" value="InterPro"/>
</dbReference>
<feature type="region of interest" description="Disordered" evidence="2">
    <location>
        <begin position="383"/>
        <end position="402"/>
    </location>
</feature>
<dbReference type="OrthoDB" id="428895at2759"/>
<dbReference type="GO" id="GO:0032797">
    <property type="term" value="C:SMN complex"/>
    <property type="evidence" value="ECO:0007669"/>
    <property type="project" value="TreeGrafter"/>
</dbReference>
<comment type="caution">
    <text evidence="3">The sequence shown here is derived from an EMBL/GenBank/DDBJ whole genome shotgun (WGS) entry which is preliminary data.</text>
</comment>
<dbReference type="PANTHER" id="PTHR12794:SF0">
    <property type="entry name" value="GEM-ASSOCIATED PROTEIN 2"/>
    <property type="match status" value="1"/>
</dbReference>
<name>A0A8H6VLN2_9PEZI</name>
<dbReference type="InterPro" id="IPR035426">
    <property type="entry name" value="Gemin2/Brr1"/>
</dbReference>